<dbReference type="PANTHER" id="PTHR47266">
    <property type="entry name" value="ENDONUCLEASE-RELATED"/>
    <property type="match status" value="1"/>
</dbReference>
<dbReference type="Pfam" id="PF00665">
    <property type="entry name" value="rve"/>
    <property type="match status" value="1"/>
</dbReference>
<dbReference type="Gene3D" id="3.30.420.10">
    <property type="entry name" value="Ribonuclease H-like superfamily/Ribonuclease H"/>
    <property type="match status" value="1"/>
</dbReference>
<dbReference type="PROSITE" id="PS50994">
    <property type="entry name" value="INTEGRASE"/>
    <property type="match status" value="1"/>
</dbReference>
<dbReference type="EMBL" id="JBJUIK010000016">
    <property type="protein sequence ID" value="KAL3500161.1"/>
    <property type="molecule type" value="Genomic_DNA"/>
</dbReference>
<organism evidence="2 3">
    <name type="scientific">Cinchona calisaya</name>
    <dbReference type="NCBI Taxonomy" id="153742"/>
    <lineage>
        <taxon>Eukaryota</taxon>
        <taxon>Viridiplantae</taxon>
        <taxon>Streptophyta</taxon>
        <taxon>Embryophyta</taxon>
        <taxon>Tracheophyta</taxon>
        <taxon>Spermatophyta</taxon>
        <taxon>Magnoliopsida</taxon>
        <taxon>eudicotyledons</taxon>
        <taxon>Gunneridae</taxon>
        <taxon>Pentapetalae</taxon>
        <taxon>asterids</taxon>
        <taxon>lamiids</taxon>
        <taxon>Gentianales</taxon>
        <taxon>Rubiaceae</taxon>
        <taxon>Cinchonoideae</taxon>
        <taxon>Cinchoneae</taxon>
        <taxon>Cinchona</taxon>
    </lineage>
</organism>
<keyword evidence="3" id="KW-1185">Reference proteome</keyword>
<dbReference type="Proteomes" id="UP001630127">
    <property type="component" value="Unassembled WGS sequence"/>
</dbReference>
<proteinExistence type="predicted"/>
<sequence length="185" mass="21347">MQAMKEAHSEICGAHQFGPKLYFRIKMMGYYWPTMVKDCIDYVRKCQACQFHANFIHQPPEPLHPTVPSWPFDAWGLEIVGPLPRSSGGHIFILAAIDYFLKWVEAIALREVKKENVVDFIRMNIIYRYGVLRYIITDNGKPFCNAAMNKLCEKFGFKQHNSSMYYAAANGLAEPFNKTLCNLLK</sequence>
<dbReference type="Pfam" id="PF17921">
    <property type="entry name" value="Integrase_H2C2"/>
    <property type="match status" value="1"/>
</dbReference>
<gene>
    <name evidence="2" type="ORF">ACH5RR_039254</name>
</gene>
<dbReference type="InterPro" id="IPR052160">
    <property type="entry name" value="Gypsy_RT_Integrase-like"/>
</dbReference>
<evidence type="ECO:0000313" key="3">
    <source>
        <dbReference type="Proteomes" id="UP001630127"/>
    </source>
</evidence>
<dbReference type="InterPro" id="IPR001584">
    <property type="entry name" value="Integrase_cat-core"/>
</dbReference>
<dbReference type="InterPro" id="IPR012337">
    <property type="entry name" value="RNaseH-like_sf"/>
</dbReference>
<dbReference type="InterPro" id="IPR036397">
    <property type="entry name" value="RNaseH_sf"/>
</dbReference>
<dbReference type="InterPro" id="IPR041588">
    <property type="entry name" value="Integrase_H2C2"/>
</dbReference>
<protein>
    <recommendedName>
        <fullName evidence="1">Integrase catalytic domain-containing protein</fullName>
    </recommendedName>
</protein>
<evidence type="ECO:0000313" key="2">
    <source>
        <dbReference type="EMBL" id="KAL3500161.1"/>
    </source>
</evidence>
<dbReference type="SUPFAM" id="SSF53098">
    <property type="entry name" value="Ribonuclease H-like"/>
    <property type="match status" value="1"/>
</dbReference>
<feature type="domain" description="Integrase catalytic" evidence="1">
    <location>
        <begin position="67"/>
        <end position="185"/>
    </location>
</feature>
<accession>A0ABD2XZI0</accession>
<comment type="caution">
    <text evidence="2">The sequence shown here is derived from an EMBL/GenBank/DDBJ whole genome shotgun (WGS) entry which is preliminary data.</text>
</comment>
<reference evidence="2 3" key="1">
    <citation type="submission" date="2024-11" db="EMBL/GenBank/DDBJ databases">
        <title>A near-complete genome assembly of Cinchona calisaya.</title>
        <authorList>
            <person name="Lian D.C."/>
            <person name="Zhao X.W."/>
            <person name="Wei L."/>
        </authorList>
    </citation>
    <scope>NUCLEOTIDE SEQUENCE [LARGE SCALE GENOMIC DNA]</scope>
    <source>
        <tissue evidence="2">Nenye</tissue>
    </source>
</reference>
<dbReference type="AlphaFoldDB" id="A0ABD2XZI0"/>
<dbReference type="Gene3D" id="1.10.340.70">
    <property type="match status" value="1"/>
</dbReference>
<name>A0ABD2XZI0_9GENT</name>
<evidence type="ECO:0000259" key="1">
    <source>
        <dbReference type="PROSITE" id="PS50994"/>
    </source>
</evidence>